<feature type="transmembrane region" description="Helical" evidence="6">
    <location>
        <begin position="6"/>
        <end position="26"/>
    </location>
</feature>
<evidence type="ECO:0000313" key="8">
    <source>
        <dbReference type="Proteomes" id="UP000076088"/>
    </source>
</evidence>
<feature type="transmembrane region" description="Helical" evidence="6">
    <location>
        <begin position="188"/>
        <end position="209"/>
    </location>
</feature>
<evidence type="ECO:0000256" key="4">
    <source>
        <dbReference type="ARBA" id="ARBA00022989"/>
    </source>
</evidence>
<feature type="transmembrane region" description="Helical" evidence="6">
    <location>
        <begin position="308"/>
        <end position="333"/>
    </location>
</feature>
<evidence type="ECO:0000256" key="2">
    <source>
        <dbReference type="ARBA" id="ARBA00022475"/>
    </source>
</evidence>
<protein>
    <recommendedName>
        <fullName evidence="9">Polysaccharide biosynthesis protein C-terminal domain-containing protein</fullName>
    </recommendedName>
</protein>
<keyword evidence="2" id="KW-1003">Cell membrane</keyword>
<feature type="transmembrane region" description="Helical" evidence="6">
    <location>
        <begin position="215"/>
        <end position="235"/>
    </location>
</feature>
<feature type="transmembrane region" description="Helical" evidence="6">
    <location>
        <begin position="75"/>
        <end position="93"/>
    </location>
</feature>
<dbReference type="EMBL" id="CP013344">
    <property type="protein sequence ID" value="AMU91888.1"/>
    <property type="molecule type" value="Genomic_DNA"/>
</dbReference>
<evidence type="ECO:0000256" key="5">
    <source>
        <dbReference type="ARBA" id="ARBA00023136"/>
    </source>
</evidence>
<evidence type="ECO:0000256" key="6">
    <source>
        <dbReference type="SAM" id="Phobius"/>
    </source>
</evidence>
<feature type="transmembrane region" description="Helical" evidence="6">
    <location>
        <begin position="247"/>
        <end position="266"/>
    </location>
</feature>
<dbReference type="PANTHER" id="PTHR30250:SF11">
    <property type="entry name" value="O-ANTIGEN TRANSPORTER-RELATED"/>
    <property type="match status" value="1"/>
</dbReference>
<feature type="transmembrane region" description="Helical" evidence="6">
    <location>
        <begin position="100"/>
        <end position="122"/>
    </location>
</feature>
<evidence type="ECO:0000313" key="7">
    <source>
        <dbReference type="EMBL" id="AMU91888.1"/>
    </source>
</evidence>
<dbReference type="AlphaFoldDB" id="A0AAC9FGT2"/>
<reference evidence="8" key="1">
    <citation type="submission" date="2015-11" db="EMBL/GenBank/DDBJ databases">
        <title>Complete genome sequence of a polyethylene-glycol degrader Sphingopyxis macrogoltabida 203N (NBRC 111659).</title>
        <authorList>
            <person name="Yoshiyuki O."/>
            <person name="Shouta N."/>
            <person name="Nagata Y."/>
            <person name="Numata M."/>
            <person name="Tsuchikane K."/>
            <person name="Hosoyama A."/>
            <person name="Yamazoe A."/>
            <person name="Tsuda M."/>
            <person name="Fujita N."/>
            <person name="Kawai F."/>
        </authorList>
    </citation>
    <scope>NUCLEOTIDE SEQUENCE [LARGE SCALE GENOMIC DNA]</scope>
    <source>
        <strain evidence="8">203N</strain>
    </source>
</reference>
<sequence>MGYGFFSLAVSVTSFVSILLFGPLQFSAVSQFAKETAAGRKEEYEASYIGLALLLALAAVLIGLILTMFGLIGTAHIFAAISFGLYSVLIELLRARLKIWTYGIVSLLQSILYLGLVFAFVGQKASHIIALNSYSASYGIAALICLFLIGVPKLRMFRISSLHDSLKIGGGYIVSNMAEQLLYLGTRYIVLLFGTPHLLGVFSFCVDLAQRTVGFLINAASFVFVPLAFHQLAAGESGQFGKTLKKGAYTSFGLSILAFIAILIAQRSGVLPFLNNDLFDEITFAIVSMAVVLNRLKKLTVDPFAMRANMPAALAIGYIIGAPPALILTAIAYRAELPYWGALGYASGYLVAIWLTVLYLKKKQILMVSRRSLGWRNPSDTGKSRPSDGTKNS</sequence>
<feature type="transmembrane region" description="Helical" evidence="6">
    <location>
        <begin position="47"/>
        <end position="69"/>
    </location>
</feature>
<gene>
    <name evidence="7" type="ORF">ATM17_23025</name>
</gene>
<reference evidence="7 8" key="2">
    <citation type="journal article" date="2016" name="Genome Announc.">
        <title>Complete Genome Sequence of Sphingopyxis macrogoltabida Strain 203N (NBRC 111659), a Polyethylene Glycol Degrader.</title>
        <authorList>
            <person name="Ohtsubo Y."/>
            <person name="Nonoyama S."/>
            <person name="Nagata Y."/>
            <person name="Numata M."/>
            <person name="Tsuchikane K."/>
            <person name="Hosoyama A."/>
            <person name="Yamazoe A."/>
            <person name="Tsuda M."/>
            <person name="Fujita N."/>
            <person name="Kawai F."/>
        </authorList>
    </citation>
    <scope>NUCLEOTIDE SEQUENCE [LARGE SCALE GENOMIC DNA]</scope>
    <source>
        <strain evidence="7 8">203N</strain>
    </source>
</reference>
<comment type="subcellular location">
    <subcellularLocation>
        <location evidence="1">Cell membrane</location>
        <topology evidence="1">Multi-pass membrane protein</topology>
    </subcellularLocation>
</comment>
<keyword evidence="5 6" id="KW-0472">Membrane</keyword>
<evidence type="ECO:0008006" key="9">
    <source>
        <dbReference type="Google" id="ProtNLM"/>
    </source>
</evidence>
<feature type="transmembrane region" description="Helical" evidence="6">
    <location>
        <begin position="339"/>
        <end position="360"/>
    </location>
</feature>
<name>A0AAC9FGT2_SPHMC</name>
<accession>A0AAC9FGT2</accession>
<keyword evidence="3 6" id="KW-0812">Transmembrane</keyword>
<proteinExistence type="predicted"/>
<keyword evidence="8" id="KW-1185">Reference proteome</keyword>
<dbReference type="GO" id="GO:0005886">
    <property type="term" value="C:plasma membrane"/>
    <property type="evidence" value="ECO:0007669"/>
    <property type="project" value="UniProtKB-SubCell"/>
</dbReference>
<evidence type="ECO:0000256" key="1">
    <source>
        <dbReference type="ARBA" id="ARBA00004651"/>
    </source>
</evidence>
<feature type="transmembrane region" description="Helical" evidence="6">
    <location>
        <begin position="128"/>
        <end position="151"/>
    </location>
</feature>
<keyword evidence="4 6" id="KW-1133">Transmembrane helix</keyword>
<dbReference type="InterPro" id="IPR050833">
    <property type="entry name" value="Poly_Biosynth_Transport"/>
</dbReference>
<evidence type="ECO:0000256" key="3">
    <source>
        <dbReference type="ARBA" id="ARBA00022692"/>
    </source>
</evidence>
<organism evidence="7 8">
    <name type="scientific">Sphingopyxis macrogoltabida</name>
    <name type="common">Sphingomonas macrogoltabidus</name>
    <dbReference type="NCBI Taxonomy" id="33050"/>
    <lineage>
        <taxon>Bacteria</taxon>
        <taxon>Pseudomonadati</taxon>
        <taxon>Pseudomonadota</taxon>
        <taxon>Alphaproteobacteria</taxon>
        <taxon>Sphingomonadales</taxon>
        <taxon>Sphingomonadaceae</taxon>
        <taxon>Sphingopyxis</taxon>
    </lineage>
</organism>
<dbReference type="PANTHER" id="PTHR30250">
    <property type="entry name" value="PST FAMILY PREDICTED COLANIC ACID TRANSPORTER"/>
    <property type="match status" value="1"/>
</dbReference>
<dbReference type="Proteomes" id="UP000076088">
    <property type="component" value="Chromosome"/>
</dbReference>